<evidence type="ECO:0000313" key="2">
    <source>
        <dbReference type="Proteomes" id="UP000054477"/>
    </source>
</evidence>
<accession>A0A0C9YBY2</accession>
<dbReference type="AlphaFoldDB" id="A0A0C9YBY2"/>
<reference evidence="1 2" key="1">
    <citation type="submission" date="2014-04" db="EMBL/GenBank/DDBJ databases">
        <authorList>
            <consortium name="DOE Joint Genome Institute"/>
            <person name="Kuo A."/>
            <person name="Kohler A."/>
            <person name="Nagy L.G."/>
            <person name="Floudas D."/>
            <person name="Copeland A."/>
            <person name="Barry K.W."/>
            <person name="Cichocki N."/>
            <person name="Veneault-Fourrey C."/>
            <person name="LaButti K."/>
            <person name="Lindquist E.A."/>
            <person name="Lipzen A."/>
            <person name="Lundell T."/>
            <person name="Morin E."/>
            <person name="Murat C."/>
            <person name="Sun H."/>
            <person name="Tunlid A."/>
            <person name="Henrissat B."/>
            <person name="Grigoriev I.V."/>
            <person name="Hibbett D.S."/>
            <person name="Martin F."/>
            <person name="Nordberg H.P."/>
            <person name="Cantor M.N."/>
            <person name="Hua S.X."/>
        </authorList>
    </citation>
    <scope>NUCLEOTIDE SEQUENCE [LARGE SCALE GENOMIC DNA]</scope>
    <source>
        <strain evidence="1 2">LaAM-08-1</strain>
    </source>
</reference>
<proteinExistence type="predicted"/>
<dbReference type="EMBL" id="KN838558">
    <property type="protein sequence ID" value="KIK05628.1"/>
    <property type="molecule type" value="Genomic_DNA"/>
</dbReference>
<dbReference type="HOGENOM" id="CLU_1661044_0_0_1"/>
<organism evidence="1 2">
    <name type="scientific">Laccaria amethystina LaAM-08-1</name>
    <dbReference type="NCBI Taxonomy" id="1095629"/>
    <lineage>
        <taxon>Eukaryota</taxon>
        <taxon>Fungi</taxon>
        <taxon>Dikarya</taxon>
        <taxon>Basidiomycota</taxon>
        <taxon>Agaricomycotina</taxon>
        <taxon>Agaricomycetes</taxon>
        <taxon>Agaricomycetidae</taxon>
        <taxon>Agaricales</taxon>
        <taxon>Agaricineae</taxon>
        <taxon>Hydnangiaceae</taxon>
        <taxon>Laccaria</taxon>
    </lineage>
</organism>
<reference evidence="2" key="2">
    <citation type="submission" date="2015-01" db="EMBL/GenBank/DDBJ databases">
        <title>Evolutionary Origins and Diversification of the Mycorrhizal Mutualists.</title>
        <authorList>
            <consortium name="DOE Joint Genome Institute"/>
            <consortium name="Mycorrhizal Genomics Consortium"/>
            <person name="Kohler A."/>
            <person name="Kuo A."/>
            <person name="Nagy L.G."/>
            <person name="Floudas D."/>
            <person name="Copeland A."/>
            <person name="Barry K.W."/>
            <person name="Cichocki N."/>
            <person name="Veneault-Fourrey C."/>
            <person name="LaButti K."/>
            <person name="Lindquist E.A."/>
            <person name="Lipzen A."/>
            <person name="Lundell T."/>
            <person name="Morin E."/>
            <person name="Murat C."/>
            <person name="Riley R."/>
            <person name="Ohm R."/>
            <person name="Sun H."/>
            <person name="Tunlid A."/>
            <person name="Henrissat B."/>
            <person name="Grigoriev I.V."/>
            <person name="Hibbett D.S."/>
            <person name="Martin F."/>
        </authorList>
    </citation>
    <scope>NUCLEOTIDE SEQUENCE [LARGE SCALE GENOMIC DNA]</scope>
    <source>
        <strain evidence="2">LaAM-08-1</strain>
    </source>
</reference>
<protein>
    <submittedName>
        <fullName evidence="1">Uncharacterized protein</fullName>
    </submittedName>
</protein>
<sequence length="159" mass="17468">MAFFQLDFLLSPYPSQGLGNASPILPVSPHPPGLLPSPLPSLKSTQRQFRPHSQALVHTTRGTVFFTSLRILTPLSTGCSDPSSGYRSQIFRYCEGAMIGRSEKSGGWRGQTRFTSYVATSLITRLLTPRYAIQTRSTYSMRNLRIISVLLALGSTSVS</sequence>
<keyword evidence="2" id="KW-1185">Reference proteome</keyword>
<name>A0A0C9YBY2_9AGAR</name>
<gene>
    <name evidence="1" type="ORF">K443DRAFT_334080</name>
</gene>
<dbReference type="Proteomes" id="UP000054477">
    <property type="component" value="Unassembled WGS sequence"/>
</dbReference>
<evidence type="ECO:0000313" key="1">
    <source>
        <dbReference type="EMBL" id="KIK05628.1"/>
    </source>
</evidence>